<evidence type="ECO:0000313" key="11">
    <source>
        <dbReference type="EMBL" id="QOQ86999.1"/>
    </source>
</evidence>
<dbReference type="SUPFAM" id="SSF81891">
    <property type="entry name" value="Poly A polymerase C-terminal region-like"/>
    <property type="match status" value="1"/>
</dbReference>
<feature type="domain" description="Poly A polymerase head" evidence="9">
    <location>
        <begin position="28"/>
        <end position="148"/>
    </location>
</feature>
<dbReference type="Pfam" id="PF01743">
    <property type="entry name" value="PolyA_pol"/>
    <property type="match status" value="1"/>
</dbReference>
<name>A0A7M1LEK2_9BACT</name>
<reference evidence="11 12" key="1">
    <citation type="submission" date="2020-10" db="EMBL/GenBank/DDBJ databases">
        <title>Campylobacter and Helicobacter PacBio genomes.</title>
        <authorList>
            <person name="Lane C."/>
        </authorList>
    </citation>
    <scope>NUCLEOTIDE SEQUENCE [LARGE SCALE GENOMIC DNA]</scope>
    <source>
        <strain evidence="11 12">2016D-0077</strain>
    </source>
</reference>
<dbReference type="Pfam" id="PF12627">
    <property type="entry name" value="PolyA_pol_RNAbd"/>
    <property type="match status" value="1"/>
</dbReference>
<dbReference type="GO" id="GO:0016779">
    <property type="term" value="F:nucleotidyltransferase activity"/>
    <property type="evidence" value="ECO:0007669"/>
    <property type="project" value="UniProtKB-KW"/>
</dbReference>
<feature type="domain" description="tRNA nucleotidyltransferase/poly(A) polymerase RNA and SrmB- binding" evidence="10">
    <location>
        <begin position="173"/>
        <end position="227"/>
    </location>
</feature>
<dbReference type="Gene3D" id="3.30.460.10">
    <property type="entry name" value="Beta Polymerase, domain 2"/>
    <property type="match status" value="1"/>
</dbReference>
<keyword evidence="12" id="KW-1185">Reference proteome</keyword>
<dbReference type="RefSeq" id="WP_025803357.1">
    <property type="nucleotide sequence ID" value="NZ_CP053842.1"/>
</dbReference>
<dbReference type="GO" id="GO:0046872">
    <property type="term" value="F:metal ion binding"/>
    <property type="evidence" value="ECO:0007669"/>
    <property type="project" value="UniProtKB-KW"/>
</dbReference>
<evidence type="ECO:0000259" key="9">
    <source>
        <dbReference type="Pfam" id="PF01743"/>
    </source>
</evidence>
<dbReference type="GO" id="GO:0000049">
    <property type="term" value="F:tRNA binding"/>
    <property type="evidence" value="ECO:0007669"/>
    <property type="project" value="TreeGrafter"/>
</dbReference>
<keyword evidence="6" id="KW-0547">Nucleotide-binding</keyword>
<evidence type="ECO:0000256" key="8">
    <source>
        <dbReference type="RuleBase" id="RU003953"/>
    </source>
</evidence>
<dbReference type="PANTHER" id="PTHR46173">
    <property type="entry name" value="CCA TRNA NUCLEOTIDYLTRANSFERASE 1, MITOCHONDRIAL"/>
    <property type="match status" value="1"/>
</dbReference>
<dbReference type="OrthoDB" id="9805698at2"/>
<dbReference type="Proteomes" id="UP000594749">
    <property type="component" value="Chromosome"/>
</dbReference>
<evidence type="ECO:0000256" key="5">
    <source>
        <dbReference type="ARBA" id="ARBA00022723"/>
    </source>
</evidence>
<evidence type="ECO:0000256" key="2">
    <source>
        <dbReference type="ARBA" id="ARBA00022679"/>
    </source>
</evidence>
<dbReference type="AlphaFoldDB" id="A0A7M1LEK2"/>
<keyword evidence="3" id="KW-0819">tRNA processing</keyword>
<dbReference type="InterPro" id="IPR032828">
    <property type="entry name" value="PolyA_RNA-bd"/>
</dbReference>
<comment type="cofactor">
    <cofactor evidence="1">
        <name>Mg(2+)</name>
        <dbReference type="ChEBI" id="CHEBI:18420"/>
    </cofactor>
</comment>
<dbReference type="InterPro" id="IPR043519">
    <property type="entry name" value="NT_sf"/>
</dbReference>
<dbReference type="GO" id="GO:0008033">
    <property type="term" value="P:tRNA processing"/>
    <property type="evidence" value="ECO:0007669"/>
    <property type="project" value="UniProtKB-KW"/>
</dbReference>
<dbReference type="Gene3D" id="1.10.3090.10">
    <property type="entry name" value="cca-adding enzyme, domain 2"/>
    <property type="match status" value="1"/>
</dbReference>
<comment type="similarity">
    <text evidence="8">Belongs to the tRNA nucleotidyltransferase/poly(A) polymerase family.</text>
</comment>
<dbReference type="InterPro" id="IPR002646">
    <property type="entry name" value="PolA_pol_head_dom"/>
</dbReference>
<keyword evidence="5" id="KW-0479">Metal-binding</keyword>
<organism evidence="11 12">
    <name type="scientific">Campylobacter corcagiensis</name>
    <dbReference type="NCBI Taxonomy" id="1448857"/>
    <lineage>
        <taxon>Bacteria</taxon>
        <taxon>Pseudomonadati</taxon>
        <taxon>Campylobacterota</taxon>
        <taxon>Epsilonproteobacteria</taxon>
        <taxon>Campylobacterales</taxon>
        <taxon>Campylobacteraceae</taxon>
        <taxon>Campylobacter</taxon>
    </lineage>
</organism>
<dbReference type="PANTHER" id="PTHR46173:SF1">
    <property type="entry name" value="CCA TRNA NUCLEOTIDYLTRANSFERASE 1, MITOCHONDRIAL"/>
    <property type="match status" value="1"/>
</dbReference>
<evidence type="ECO:0000313" key="12">
    <source>
        <dbReference type="Proteomes" id="UP000594749"/>
    </source>
</evidence>
<evidence type="ECO:0000256" key="3">
    <source>
        <dbReference type="ARBA" id="ARBA00022694"/>
    </source>
</evidence>
<evidence type="ECO:0000256" key="7">
    <source>
        <dbReference type="ARBA" id="ARBA00022842"/>
    </source>
</evidence>
<keyword evidence="4" id="KW-0548">Nucleotidyltransferase</keyword>
<protein>
    <submittedName>
        <fullName evidence="11">CCA tRNA nucleotidyltransferase</fullName>
    </submittedName>
</protein>
<dbReference type="SUPFAM" id="SSF81301">
    <property type="entry name" value="Nucleotidyltransferase"/>
    <property type="match status" value="1"/>
</dbReference>
<evidence type="ECO:0000256" key="6">
    <source>
        <dbReference type="ARBA" id="ARBA00022741"/>
    </source>
</evidence>
<dbReference type="InterPro" id="IPR050264">
    <property type="entry name" value="Bact_CCA-adding_enz_type3_sf"/>
</dbReference>
<proteinExistence type="inferred from homology"/>
<keyword evidence="2 8" id="KW-0808">Transferase</keyword>
<sequence length="369" mass="42852">MQLSIKELGISKELNELKNLLKNHTTRAYFVGGFVRDCFLNIKTKDIDIEVFDITPLKFDALMREIKADGVGKNYFVYKWQNFDISLPRTESKTGFGHKAFEVKLTNSLKLAAKRRDFTINSIMIDIFSDEVVDNYGGISDIKNKILRVVDEKTFVEDSLRVLRGVQFVARFGLEVEPNTLNLMKSISLNDLSKDRISAELLKLFNAKFKHLGLKLIYELGLDEFLFGAKFKHFNELYELIKNGQNFVKNEMFFLYTLSNFLNLDKAKLLKRLNLSTKFKRILTEPYFKNPTDEDLLSVWAIMPLKEWLGLNSQSLVNRAKKLNIYDRKFFSKITAKSVIDDGFSGKDIGLEIKRRQNLELKEYLKSIK</sequence>
<accession>A0A7M1LEK2</accession>
<evidence type="ECO:0000256" key="4">
    <source>
        <dbReference type="ARBA" id="ARBA00022695"/>
    </source>
</evidence>
<dbReference type="CDD" id="cd05398">
    <property type="entry name" value="NT_ClassII-CCAase"/>
    <property type="match status" value="1"/>
</dbReference>
<gene>
    <name evidence="11" type="ORF">IMC76_07245</name>
</gene>
<dbReference type="EMBL" id="CP063078">
    <property type="protein sequence ID" value="QOQ86999.1"/>
    <property type="molecule type" value="Genomic_DNA"/>
</dbReference>
<evidence type="ECO:0000259" key="10">
    <source>
        <dbReference type="Pfam" id="PF12627"/>
    </source>
</evidence>
<keyword evidence="7" id="KW-0460">Magnesium</keyword>
<keyword evidence="8" id="KW-0694">RNA-binding</keyword>
<dbReference type="GO" id="GO:0000166">
    <property type="term" value="F:nucleotide binding"/>
    <property type="evidence" value="ECO:0007669"/>
    <property type="project" value="UniProtKB-KW"/>
</dbReference>
<evidence type="ECO:0000256" key="1">
    <source>
        <dbReference type="ARBA" id="ARBA00001946"/>
    </source>
</evidence>